<dbReference type="Pfam" id="PF02056">
    <property type="entry name" value="Glyco_hydro_4"/>
    <property type="match status" value="1"/>
</dbReference>
<dbReference type="PROSITE" id="PS01324">
    <property type="entry name" value="GLYCOSYL_HYDROL_F4"/>
    <property type="match status" value="1"/>
</dbReference>
<dbReference type="Gene3D" id="3.90.110.10">
    <property type="entry name" value="Lactate dehydrogenase/glycoside hydrolase, family 4, C-terminal"/>
    <property type="match status" value="1"/>
</dbReference>
<accession>A0ABY4JLW5</accession>
<evidence type="ECO:0000256" key="3">
    <source>
        <dbReference type="ARBA" id="ARBA00022801"/>
    </source>
</evidence>
<organism evidence="9 10">
    <name type="scientific">Gottfriedia acidiceleris</name>
    <dbReference type="NCBI Taxonomy" id="371036"/>
    <lineage>
        <taxon>Bacteria</taxon>
        <taxon>Bacillati</taxon>
        <taxon>Bacillota</taxon>
        <taxon>Bacilli</taxon>
        <taxon>Bacillales</taxon>
        <taxon>Bacillaceae</taxon>
        <taxon>Gottfriedia</taxon>
    </lineage>
</organism>
<name>A0ABY4JLW5_9BACI</name>
<proteinExistence type="inferred from homology"/>
<dbReference type="PRINTS" id="PR00732">
    <property type="entry name" value="GLHYDRLASE4"/>
</dbReference>
<dbReference type="CDD" id="cd05296">
    <property type="entry name" value="GH4_P_beta_glucosidase"/>
    <property type="match status" value="1"/>
</dbReference>
<dbReference type="Proteomes" id="UP000830639">
    <property type="component" value="Chromosome"/>
</dbReference>
<dbReference type="Gene3D" id="3.40.50.720">
    <property type="entry name" value="NAD(P)-binding Rossmann-like Domain"/>
    <property type="match status" value="1"/>
</dbReference>
<comment type="cofactor">
    <cofactor evidence="7">
        <name>NAD(+)</name>
        <dbReference type="ChEBI" id="CHEBI:57540"/>
    </cofactor>
    <text evidence="7">Binds 1 NAD(+) per subunit.</text>
</comment>
<dbReference type="InterPro" id="IPR036291">
    <property type="entry name" value="NAD(P)-bd_dom_sf"/>
</dbReference>
<dbReference type="PANTHER" id="PTHR32092:SF5">
    <property type="entry name" value="6-PHOSPHO-BETA-GLUCOSIDASE"/>
    <property type="match status" value="1"/>
</dbReference>
<dbReference type="InterPro" id="IPR019802">
    <property type="entry name" value="GlycHydrolase_4_CS"/>
</dbReference>
<keyword evidence="2" id="KW-0479">Metal-binding</keyword>
<evidence type="ECO:0000256" key="7">
    <source>
        <dbReference type="RuleBase" id="RU361152"/>
    </source>
</evidence>
<evidence type="ECO:0000313" key="10">
    <source>
        <dbReference type="Proteomes" id="UP000830639"/>
    </source>
</evidence>
<feature type="domain" description="Glycosyl hydrolase family 4 C-terminal" evidence="8">
    <location>
        <begin position="197"/>
        <end position="412"/>
    </location>
</feature>
<dbReference type="InterPro" id="IPR015955">
    <property type="entry name" value="Lactate_DH/Glyco_Ohase_4_C"/>
</dbReference>
<dbReference type="InterPro" id="IPR022616">
    <property type="entry name" value="Glyco_hydro_4_C"/>
</dbReference>
<dbReference type="SUPFAM" id="SSF56327">
    <property type="entry name" value="LDH C-terminal domain-like"/>
    <property type="match status" value="1"/>
</dbReference>
<evidence type="ECO:0000256" key="2">
    <source>
        <dbReference type="ARBA" id="ARBA00022723"/>
    </source>
</evidence>
<reference evidence="9 10" key="1">
    <citation type="submission" date="2022-04" db="EMBL/GenBank/DDBJ databases">
        <title>Mechanism of arsenic methylation and mitigation arsenic toxicity by Bacillus sp. LH14 from an Arsenic-Contaminated Paddy Soil.</title>
        <authorList>
            <person name="Wang D."/>
        </authorList>
    </citation>
    <scope>NUCLEOTIDE SEQUENCE [LARGE SCALE GENOMIC DNA]</scope>
    <source>
        <strain evidence="9 10">LH14</strain>
    </source>
</reference>
<dbReference type="InterPro" id="IPR001088">
    <property type="entry name" value="Glyco_hydro_4"/>
</dbReference>
<evidence type="ECO:0000256" key="5">
    <source>
        <dbReference type="ARBA" id="ARBA00023211"/>
    </source>
</evidence>
<evidence type="ECO:0000256" key="6">
    <source>
        <dbReference type="ARBA" id="ARBA00023295"/>
    </source>
</evidence>
<dbReference type="SUPFAM" id="SSF51735">
    <property type="entry name" value="NAD(P)-binding Rossmann-fold domains"/>
    <property type="match status" value="1"/>
</dbReference>
<evidence type="ECO:0000313" key="9">
    <source>
        <dbReference type="EMBL" id="UPM54837.1"/>
    </source>
</evidence>
<keyword evidence="6 7" id="KW-0326">Glycosidase</keyword>
<keyword evidence="5" id="KW-0464">Manganese</keyword>
<dbReference type="PANTHER" id="PTHR32092">
    <property type="entry name" value="6-PHOSPHO-BETA-GLUCOSIDASE-RELATED"/>
    <property type="match status" value="1"/>
</dbReference>
<protein>
    <submittedName>
        <fullName evidence="9">6-phospho-beta-glucosidase</fullName>
    </submittedName>
</protein>
<keyword evidence="4 7" id="KW-0520">NAD</keyword>
<gene>
    <name evidence="9" type="ORF">MY490_02900</name>
</gene>
<keyword evidence="3 7" id="KW-0378">Hydrolase</keyword>
<evidence type="ECO:0000256" key="1">
    <source>
        <dbReference type="ARBA" id="ARBA00010141"/>
    </source>
</evidence>
<keyword evidence="10" id="KW-1185">Reference proteome</keyword>
<dbReference type="RefSeq" id="WP_248267919.1">
    <property type="nucleotide sequence ID" value="NZ_CP096034.1"/>
</dbReference>
<dbReference type="Pfam" id="PF11975">
    <property type="entry name" value="Glyco_hydro_4C"/>
    <property type="match status" value="1"/>
</dbReference>
<sequence>MGKSIKITTIGGGSSYTPELVEGFIKRYDELPLRELWLVDVEEGKEKLEIVGQLAKRMFQKAGLPVEVHLTLNRKEALKDADFVTTQFRVGLLDARAKDERIPLKYGVLGQETNGPGGLFKGLRTIPVILDIVKDMKDLCPNAWLVNFTNPAGMVTEAVLRYTDHRKVVGLCNVPIGMEMGIAKLLNVEHSRVRIDFAGLNHMVYGLDVFVDGESVKDQVIELLTNPENSSFVKNIQGYGWEPEFLRALNALPCPYHNYYYKTREMVEKDIKNAETVGTRAEVVKKLEDDLFELYKDPNLSIKPPQLEKRGGAYYSDAAVRLISSIYNDKGDIQPVNTMNNGSIASIPNDSAVEVSCVITKDGPKPIVMGDLPVSVRGLVQQIKSFERVACKAAVTGDYDLAILALTINPLVASDKVAKEIVDEMLEAHKKYLPQFFKEVKVK</sequence>
<dbReference type="EMBL" id="CP096034">
    <property type="protein sequence ID" value="UPM54837.1"/>
    <property type="molecule type" value="Genomic_DNA"/>
</dbReference>
<evidence type="ECO:0000259" key="8">
    <source>
        <dbReference type="Pfam" id="PF11975"/>
    </source>
</evidence>
<evidence type="ECO:0000256" key="4">
    <source>
        <dbReference type="ARBA" id="ARBA00023027"/>
    </source>
</evidence>
<comment type="similarity">
    <text evidence="1 7">Belongs to the glycosyl hydrolase 4 family.</text>
</comment>